<dbReference type="SUPFAM" id="SSF109604">
    <property type="entry name" value="HD-domain/PDEase-like"/>
    <property type="match status" value="1"/>
</dbReference>
<feature type="domain" description="HD-GYP" evidence="4">
    <location>
        <begin position="225"/>
        <end position="420"/>
    </location>
</feature>
<feature type="transmembrane region" description="Helical" evidence="2">
    <location>
        <begin position="102"/>
        <end position="121"/>
    </location>
</feature>
<feature type="domain" description="HD" evidence="3">
    <location>
        <begin position="247"/>
        <end position="369"/>
    </location>
</feature>
<keyword evidence="2" id="KW-0812">Transmembrane</keyword>
<evidence type="ECO:0000259" key="4">
    <source>
        <dbReference type="PROSITE" id="PS51832"/>
    </source>
</evidence>
<feature type="transmembrane region" description="Helical" evidence="2">
    <location>
        <begin position="133"/>
        <end position="163"/>
    </location>
</feature>
<protein>
    <submittedName>
        <fullName evidence="5">HD-GYP domain-containing protein</fullName>
        <ecNumber evidence="5">3.1.4.-</ecNumber>
    </submittedName>
</protein>
<dbReference type="PANTHER" id="PTHR45228:SF4">
    <property type="entry name" value="LIPOPROTEIN"/>
    <property type="match status" value="1"/>
</dbReference>
<feature type="transmembrane region" description="Helical" evidence="2">
    <location>
        <begin position="175"/>
        <end position="196"/>
    </location>
</feature>
<dbReference type="Pfam" id="PF13487">
    <property type="entry name" value="HD_5"/>
    <property type="match status" value="1"/>
</dbReference>
<feature type="transmembrane region" description="Helical" evidence="2">
    <location>
        <begin position="65"/>
        <end position="90"/>
    </location>
</feature>
<dbReference type="InterPro" id="IPR037522">
    <property type="entry name" value="HD_GYP_dom"/>
</dbReference>
<keyword evidence="5" id="KW-0378">Hydrolase</keyword>
<dbReference type="PROSITE" id="PS51832">
    <property type="entry name" value="HD_GYP"/>
    <property type="match status" value="1"/>
</dbReference>
<evidence type="ECO:0000256" key="1">
    <source>
        <dbReference type="SAM" id="MobiDB-lite"/>
    </source>
</evidence>
<proteinExistence type="predicted"/>
<evidence type="ECO:0000313" key="6">
    <source>
        <dbReference type="Proteomes" id="UP001595923"/>
    </source>
</evidence>
<dbReference type="EMBL" id="JBHSFQ010000029">
    <property type="protein sequence ID" value="MFC4564831.1"/>
    <property type="molecule type" value="Genomic_DNA"/>
</dbReference>
<feature type="region of interest" description="Disordered" evidence="1">
    <location>
        <begin position="412"/>
        <end position="481"/>
    </location>
</feature>
<dbReference type="GO" id="GO:0016787">
    <property type="term" value="F:hydrolase activity"/>
    <property type="evidence" value="ECO:0007669"/>
    <property type="project" value="UniProtKB-KW"/>
</dbReference>
<accession>A0ABV9E3D0</accession>
<comment type="caution">
    <text evidence="5">The sequence shown here is derived from an EMBL/GenBank/DDBJ whole genome shotgun (WGS) entry which is preliminary data.</text>
</comment>
<sequence>MGSLPGTARVYVCLVVSLAAVAVTLGPSGPIDPATLACLLVLFVVAESIVTMVGTGRTGISPSLIASLAAVVLVGPVGAAIVGMGSFLVLRRQSIIKRLFNGGQFALAGYAAGNAFVLLGGDLGVPERDCFPAILLPFAAAILAFTLVNMVLITVLMTLLGVVPVMRPSRIRWRPLAVLELSSLGFGMLGLSIVAIWEVVGALAVVLVLVPLTIARWAFRQSVAEQRAHDATLATLCQAVETKDRYTRGHCLRVSTASGMIAQELGMDAERVQTIRYAGMLHDVGKLGVPTRVLRKPGKLTDEEFAAIRLHPMRGHEIVREIDFLGDAASGVLYHHERVDGRGYPKGLAGAEIPEIARIVSVADVFDCLTTTRSYRKAWPIEDALAELRRCAGTQFDPVMVDALVRAIREHGWTPPDGIGTSAPSVGERSVGARSQEDRPRERPREERPEHAGPGEARPRSGRARPAAGGPAHSPVRPVAQ</sequence>
<dbReference type="Gene3D" id="1.10.3210.10">
    <property type="entry name" value="Hypothetical protein af1432"/>
    <property type="match status" value="1"/>
</dbReference>
<reference evidence="6" key="1">
    <citation type="journal article" date="2019" name="Int. J. Syst. Evol. Microbiol.">
        <title>The Global Catalogue of Microorganisms (GCM) 10K type strain sequencing project: providing services to taxonomists for standard genome sequencing and annotation.</title>
        <authorList>
            <consortium name="The Broad Institute Genomics Platform"/>
            <consortium name="The Broad Institute Genome Sequencing Center for Infectious Disease"/>
            <person name="Wu L."/>
            <person name="Ma J."/>
        </authorList>
    </citation>
    <scope>NUCLEOTIDE SEQUENCE [LARGE SCALE GENOMIC DNA]</scope>
    <source>
        <strain evidence="6">XZYJ18</strain>
    </source>
</reference>
<feature type="compositionally biased region" description="Basic and acidic residues" evidence="1">
    <location>
        <begin position="435"/>
        <end position="459"/>
    </location>
</feature>
<feature type="transmembrane region" description="Helical" evidence="2">
    <location>
        <begin position="34"/>
        <end position="53"/>
    </location>
</feature>
<feature type="transmembrane region" description="Helical" evidence="2">
    <location>
        <begin position="6"/>
        <end position="27"/>
    </location>
</feature>
<dbReference type="PROSITE" id="PS51831">
    <property type="entry name" value="HD"/>
    <property type="match status" value="1"/>
</dbReference>
<dbReference type="PANTHER" id="PTHR45228">
    <property type="entry name" value="CYCLIC DI-GMP PHOSPHODIESTERASE TM_0186-RELATED"/>
    <property type="match status" value="1"/>
</dbReference>
<dbReference type="SMART" id="SM00471">
    <property type="entry name" value="HDc"/>
    <property type="match status" value="1"/>
</dbReference>
<keyword evidence="2" id="KW-0472">Membrane</keyword>
<dbReference type="Proteomes" id="UP001595923">
    <property type="component" value="Unassembled WGS sequence"/>
</dbReference>
<dbReference type="InterPro" id="IPR052020">
    <property type="entry name" value="Cyclic_di-GMP/3'3'-cGAMP_PDE"/>
</dbReference>
<dbReference type="InterPro" id="IPR006674">
    <property type="entry name" value="HD_domain"/>
</dbReference>
<dbReference type="EC" id="3.1.4.-" evidence="5"/>
<gene>
    <name evidence="5" type="ORF">ACFO4E_23485</name>
</gene>
<evidence type="ECO:0000259" key="3">
    <source>
        <dbReference type="PROSITE" id="PS51831"/>
    </source>
</evidence>
<keyword evidence="6" id="KW-1185">Reference proteome</keyword>
<keyword evidence="2" id="KW-1133">Transmembrane helix</keyword>
<dbReference type="InterPro" id="IPR003607">
    <property type="entry name" value="HD/PDEase_dom"/>
</dbReference>
<name>A0ABV9E3D0_9ACTN</name>
<feature type="transmembrane region" description="Helical" evidence="2">
    <location>
        <begin position="202"/>
        <end position="219"/>
    </location>
</feature>
<dbReference type="CDD" id="cd00077">
    <property type="entry name" value="HDc"/>
    <property type="match status" value="1"/>
</dbReference>
<evidence type="ECO:0000256" key="2">
    <source>
        <dbReference type="SAM" id="Phobius"/>
    </source>
</evidence>
<organism evidence="5 6">
    <name type="scientific">Nocardiopsis mangrovi</name>
    <dbReference type="NCBI Taxonomy" id="1179818"/>
    <lineage>
        <taxon>Bacteria</taxon>
        <taxon>Bacillati</taxon>
        <taxon>Actinomycetota</taxon>
        <taxon>Actinomycetes</taxon>
        <taxon>Streptosporangiales</taxon>
        <taxon>Nocardiopsidaceae</taxon>
        <taxon>Nocardiopsis</taxon>
    </lineage>
</organism>
<dbReference type="RefSeq" id="WP_378578319.1">
    <property type="nucleotide sequence ID" value="NZ_JBHSFQ010000029.1"/>
</dbReference>
<evidence type="ECO:0000313" key="5">
    <source>
        <dbReference type="EMBL" id="MFC4564831.1"/>
    </source>
</evidence>